<feature type="region of interest" description="Disordered" evidence="11">
    <location>
        <begin position="86"/>
        <end position="124"/>
    </location>
</feature>
<dbReference type="Pfam" id="PF00069">
    <property type="entry name" value="Pkinase"/>
    <property type="match status" value="1"/>
</dbReference>
<feature type="compositionally biased region" description="Basic and acidic residues" evidence="11">
    <location>
        <begin position="678"/>
        <end position="699"/>
    </location>
</feature>
<dbReference type="InterPro" id="IPR017441">
    <property type="entry name" value="Protein_kinase_ATP_BS"/>
</dbReference>
<evidence type="ECO:0000256" key="9">
    <source>
        <dbReference type="ARBA" id="ARBA00048679"/>
    </source>
</evidence>
<dbReference type="AlphaFoldDB" id="A0A8H3F197"/>
<keyword evidence="7 10" id="KW-0067">ATP-binding</keyword>
<dbReference type="OrthoDB" id="248923at2759"/>
<dbReference type="PROSITE" id="PS50011">
    <property type="entry name" value="PROTEIN_KINASE_DOM"/>
    <property type="match status" value="1"/>
</dbReference>
<keyword evidence="5 10" id="KW-0547">Nucleotide-binding</keyword>
<feature type="domain" description="Protein kinase" evidence="12">
    <location>
        <begin position="233"/>
        <end position="512"/>
    </location>
</feature>
<dbReference type="Proteomes" id="UP000664203">
    <property type="component" value="Unassembled WGS sequence"/>
</dbReference>
<dbReference type="EMBL" id="CAJPDR010000081">
    <property type="protein sequence ID" value="CAF9915179.1"/>
    <property type="molecule type" value="Genomic_DNA"/>
</dbReference>
<feature type="compositionally biased region" description="Basic and acidic residues" evidence="11">
    <location>
        <begin position="86"/>
        <end position="95"/>
    </location>
</feature>
<dbReference type="SUPFAM" id="SSF56112">
    <property type="entry name" value="Protein kinase-like (PK-like)"/>
    <property type="match status" value="1"/>
</dbReference>
<dbReference type="InterPro" id="IPR000719">
    <property type="entry name" value="Prot_kinase_dom"/>
</dbReference>
<protein>
    <recommendedName>
        <fullName evidence="2">non-specific serine/threonine protein kinase</fullName>
        <ecNumber evidence="2">2.7.11.1</ecNumber>
    </recommendedName>
</protein>
<dbReference type="PROSITE" id="PS00108">
    <property type="entry name" value="PROTEIN_KINASE_ST"/>
    <property type="match status" value="1"/>
</dbReference>
<organism evidence="13 14">
    <name type="scientific">Alectoria fallacina</name>
    <dbReference type="NCBI Taxonomy" id="1903189"/>
    <lineage>
        <taxon>Eukaryota</taxon>
        <taxon>Fungi</taxon>
        <taxon>Dikarya</taxon>
        <taxon>Ascomycota</taxon>
        <taxon>Pezizomycotina</taxon>
        <taxon>Lecanoromycetes</taxon>
        <taxon>OSLEUM clade</taxon>
        <taxon>Lecanoromycetidae</taxon>
        <taxon>Lecanorales</taxon>
        <taxon>Lecanorineae</taxon>
        <taxon>Parmeliaceae</taxon>
        <taxon>Alectoria</taxon>
    </lineage>
</organism>
<evidence type="ECO:0000256" key="2">
    <source>
        <dbReference type="ARBA" id="ARBA00012513"/>
    </source>
</evidence>
<dbReference type="PANTHER" id="PTHR48012">
    <property type="entry name" value="STERILE20-LIKE KINASE, ISOFORM B-RELATED"/>
    <property type="match status" value="1"/>
</dbReference>
<dbReference type="PANTHER" id="PTHR48012:SF10">
    <property type="entry name" value="FI20177P1"/>
    <property type="match status" value="1"/>
</dbReference>
<evidence type="ECO:0000256" key="3">
    <source>
        <dbReference type="ARBA" id="ARBA00022527"/>
    </source>
</evidence>
<feature type="region of interest" description="Disordered" evidence="11">
    <location>
        <begin position="668"/>
        <end position="733"/>
    </location>
</feature>
<feature type="region of interest" description="Disordered" evidence="11">
    <location>
        <begin position="1001"/>
        <end position="1029"/>
    </location>
</feature>
<keyword evidence="6" id="KW-0418">Kinase</keyword>
<evidence type="ECO:0000256" key="8">
    <source>
        <dbReference type="ARBA" id="ARBA00047899"/>
    </source>
</evidence>
<proteinExistence type="inferred from homology"/>
<dbReference type="GO" id="GO:0004674">
    <property type="term" value="F:protein serine/threonine kinase activity"/>
    <property type="evidence" value="ECO:0007669"/>
    <property type="project" value="UniProtKB-KW"/>
</dbReference>
<comment type="caution">
    <text evidence="13">The sequence shown here is derived from an EMBL/GenBank/DDBJ whole genome shotgun (WGS) entry which is preliminary data.</text>
</comment>
<dbReference type="PROSITE" id="PS00107">
    <property type="entry name" value="PROTEIN_KINASE_ATP"/>
    <property type="match status" value="1"/>
</dbReference>
<dbReference type="InterPro" id="IPR008271">
    <property type="entry name" value="Ser/Thr_kinase_AS"/>
</dbReference>
<comment type="similarity">
    <text evidence="1">Belongs to the protein kinase superfamily. STE Ser/Thr protein kinase family. STE20 subfamily.</text>
</comment>
<sequence>MGLFKGLMNVVAPRIDDTEEALQQGWTSITWANRSHRKSAAPQPRPANPVQPGTPQRVETPPPPIPERNPLRPRYTLRIQEIERQHQLEQERQLRENPPVSHQETLDVAQPQLEHRRRPISPSDAEVSRYLRETRPGLRRREISQDCRGDSPTVQEVGSRRVYPAIHRGLHHRQPKHVESNMAGLRRTGYLDVAAASTQRITPHQIFLKSQVKRQQDATDEWARRTGKPAPPYQFEDFIGKGAYGRVFRAVHKVSQEQFAIKVMDADAVDIRASAKYRDESIKEFLHETKILKKLAGAPNVNQIFDITEVEAQLWIISEYVPGGSVKALMQGTGGKLDESYILVIAREVAKGLKAIHNCGIIHRDLKAANVMVHEEGRVQIIDFGVAGMMESKADRRGTIIGTFNWMAPELLKHAKSNLGDDRQAPKGTDFGEEVDVWSYGCTLFEMAKGRPPNSGLVNARQIELMNKRVTPRLKPEEDGFSQRLCDLVAYVLDVNPKRRPSMDDVLQHPYFHDTEKTYPTTTLQQLIRVYEDWASSGGQRQSLIQPSGAAAAEFPEDQKDLGDWRFSVVNIGESAYDNVDNPIPSFHIDTAMDPTMDLELAQREENNLNSLIPESSYTPDASPRLPSNLVDHPDDNIDPTHSITMKTTASEESRIRGVGARFANFFEGGGYSGSEATRPRSDLQLRNDTSESDASQKENKKKSNFRGTPVDTARANESENPGGNPVEQPIDRDARRGTLLQTWDFDSASRPAQEPQHEHAQDPSINPHWNQHHRVPNHSFEDLGAPGDDVEVAGHPFAFPSRPILQHYATAPVEPPMLHNNDTAISRQTLDLDALMNEGLYDYNAPPPEQYSHNALSPQQYDAPAPYQSYANATGSAAMIDTHEFGYNAPTRRNDYHIDAISPTTRAGPEDDQSQFATIIDHPATNGTSSYELTERARGTYDGITHTPIDSFNGSTPDEIARPSPPSAAAMAGDAPVEVVQAELQRLTVAWERALRSAAEFWCDDPAGETDTDEEDDDGGDHTGLDDN</sequence>
<dbReference type="EC" id="2.7.11.1" evidence="2"/>
<feature type="region of interest" description="Disordered" evidence="11">
    <location>
        <begin position="948"/>
        <end position="967"/>
    </location>
</feature>
<evidence type="ECO:0000313" key="14">
    <source>
        <dbReference type="Proteomes" id="UP000664203"/>
    </source>
</evidence>
<accession>A0A8H3F197</accession>
<feature type="region of interest" description="Disordered" evidence="11">
    <location>
        <begin position="612"/>
        <end position="643"/>
    </location>
</feature>
<dbReference type="Gene3D" id="1.10.510.10">
    <property type="entry name" value="Transferase(Phosphotransferase) domain 1"/>
    <property type="match status" value="1"/>
</dbReference>
<keyword evidence="4" id="KW-0808">Transferase</keyword>
<feature type="compositionally biased region" description="Acidic residues" evidence="11">
    <location>
        <begin position="1003"/>
        <end position="1020"/>
    </location>
</feature>
<evidence type="ECO:0000259" key="12">
    <source>
        <dbReference type="PROSITE" id="PS50011"/>
    </source>
</evidence>
<dbReference type="GO" id="GO:0005524">
    <property type="term" value="F:ATP binding"/>
    <property type="evidence" value="ECO:0007669"/>
    <property type="project" value="UniProtKB-UniRule"/>
</dbReference>
<keyword evidence="3" id="KW-0723">Serine/threonine-protein kinase</keyword>
<feature type="region of interest" description="Disordered" evidence="11">
    <location>
        <begin position="32"/>
        <end position="72"/>
    </location>
</feature>
<evidence type="ECO:0000256" key="7">
    <source>
        <dbReference type="ARBA" id="ARBA00022840"/>
    </source>
</evidence>
<reference evidence="13" key="1">
    <citation type="submission" date="2021-03" db="EMBL/GenBank/DDBJ databases">
        <authorList>
            <person name="Tagirdzhanova G."/>
        </authorList>
    </citation>
    <scope>NUCLEOTIDE SEQUENCE</scope>
</reference>
<dbReference type="InterPro" id="IPR011009">
    <property type="entry name" value="Kinase-like_dom_sf"/>
</dbReference>
<dbReference type="SMART" id="SM00220">
    <property type="entry name" value="S_TKc"/>
    <property type="match status" value="1"/>
</dbReference>
<keyword evidence="14" id="KW-1185">Reference proteome</keyword>
<name>A0A8H3F197_9LECA</name>
<evidence type="ECO:0000256" key="11">
    <source>
        <dbReference type="SAM" id="MobiDB-lite"/>
    </source>
</evidence>
<feature type="region of interest" description="Disordered" evidence="11">
    <location>
        <begin position="749"/>
        <end position="773"/>
    </location>
</feature>
<comment type="catalytic activity">
    <reaction evidence="9">
        <text>L-seryl-[protein] + ATP = O-phospho-L-seryl-[protein] + ADP + H(+)</text>
        <dbReference type="Rhea" id="RHEA:17989"/>
        <dbReference type="Rhea" id="RHEA-COMP:9863"/>
        <dbReference type="Rhea" id="RHEA-COMP:11604"/>
        <dbReference type="ChEBI" id="CHEBI:15378"/>
        <dbReference type="ChEBI" id="CHEBI:29999"/>
        <dbReference type="ChEBI" id="CHEBI:30616"/>
        <dbReference type="ChEBI" id="CHEBI:83421"/>
        <dbReference type="ChEBI" id="CHEBI:456216"/>
        <dbReference type="EC" id="2.7.11.1"/>
    </reaction>
</comment>
<dbReference type="InterPro" id="IPR050629">
    <property type="entry name" value="STE20/SPS1-PAK"/>
</dbReference>
<evidence type="ECO:0000256" key="6">
    <source>
        <dbReference type="ARBA" id="ARBA00022777"/>
    </source>
</evidence>
<dbReference type="GO" id="GO:0005737">
    <property type="term" value="C:cytoplasm"/>
    <property type="evidence" value="ECO:0007669"/>
    <property type="project" value="TreeGrafter"/>
</dbReference>
<feature type="binding site" evidence="10">
    <location>
        <position position="262"/>
    </location>
    <ligand>
        <name>ATP</name>
        <dbReference type="ChEBI" id="CHEBI:30616"/>
    </ligand>
</feature>
<evidence type="ECO:0000256" key="1">
    <source>
        <dbReference type="ARBA" id="ARBA00008874"/>
    </source>
</evidence>
<evidence type="ECO:0000256" key="4">
    <source>
        <dbReference type="ARBA" id="ARBA00022679"/>
    </source>
</evidence>
<evidence type="ECO:0000256" key="5">
    <source>
        <dbReference type="ARBA" id="ARBA00022741"/>
    </source>
</evidence>
<gene>
    <name evidence="13" type="ORF">ALECFALPRED_010034</name>
</gene>
<evidence type="ECO:0000256" key="10">
    <source>
        <dbReference type="PROSITE-ProRule" id="PRU10141"/>
    </source>
</evidence>
<comment type="catalytic activity">
    <reaction evidence="8">
        <text>L-threonyl-[protein] + ATP = O-phospho-L-threonyl-[protein] + ADP + H(+)</text>
        <dbReference type="Rhea" id="RHEA:46608"/>
        <dbReference type="Rhea" id="RHEA-COMP:11060"/>
        <dbReference type="Rhea" id="RHEA-COMP:11605"/>
        <dbReference type="ChEBI" id="CHEBI:15378"/>
        <dbReference type="ChEBI" id="CHEBI:30013"/>
        <dbReference type="ChEBI" id="CHEBI:30616"/>
        <dbReference type="ChEBI" id="CHEBI:61977"/>
        <dbReference type="ChEBI" id="CHEBI:456216"/>
        <dbReference type="EC" id="2.7.11.1"/>
    </reaction>
</comment>
<evidence type="ECO:0000313" key="13">
    <source>
        <dbReference type="EMBL" id="CAF9915179.1"/>
    </source>
</evidence>